<dbReference type="PROSITE" id="PS50404">
    <property type="entry name" value="GST_NTER"/>
    <property type="match status" value="1"/>
</dbReference>
<dbReference type="PANTHER" id="PTHR44051">
    <property type="entry name" value="GLUTATHIONE S-TRANSFERASE-RELATED"/>
    <property type="match status" value="1"/>
</dbReference>
<dbReference type="EMBL" id="MDDS01000014">
    <property type="protein sequence ID" value="ODP38429.1"/>
    <property type="molecule type" value="Genomic_DNA"/>
</dbReference>
<name>A0A1E3LXH8_9SPHN</name>
<feature type="domain" description="GST C-terminal" evidence="3">
    <location>
        <begin position="88"/>
        <end position="211"/>
    </location>
</feature>
<dbReference type="Pfam" id="PF00043">
    <property type="entry name" value="GST_C"/>
    <property type="match status" value="1"/>
</dbReference>
<sequence>MITLYGMGSPNVIKVTILLEELGLPYRFERIDVIHGEQFESGFGQLNPNRKVPVLVDARGGGDPVVLFESGVILMYLAETSGRFWPAATAARYDMLKWLMLQMASFGPTCGQALHFNRAVAEPGYARDRFTAELRRLLGLIEAQLGNHAHIAGPDYTLADMAFLPWCLTLKRLLPEAVELPRLQEWMARLGERPAVARAVAASIDHSRRDLRALRDADQATLDRYYGRAPAPAEF</sequence>
<evidence type="ECO:0000256" key="1">
    <source>
        <dbReference type="RuleBase" id="RU003494"/>
    </source>
</evidence>
<dbReference type="PROSITE" id="PS50405">
    <property type="entry name" value="GST_CTER"/>
    <property type="match status" value="1"/>
</dbReference>
<dbReference type="Gene3D" id="3.40.30.10">
    <property type="entry name" value="Glutaredoxin"/>
    <property type="match status" value="1"/>
</dbReference>
<dbReference type="SFLD" id="SFLDS00019">
    <property type="entry name" value="Glutathione_Transferase_(cytos"/>
    <property type="match status" value="1"/>
</dbReference>
<dbReference type="InterPro" id="IPR036249">
    <property type="entry name" value="Thioredoxin-like_sf"/>
</dbReference>
<dbReference type="SUPFAM" id="SSF52833">
    <property type="entry name" value="Thioredoxin-like"/>
    <property type="match status" value="1"/>
</dbReference>
<comment type="caution">
    <text evidence="4">The sequence shown here is derived from an EMBL/GenBank/DDBJ whole genome shotgun (WGS) entry which is preliminary data.</text>
</comment>
<dbReference type="InterPro" id="IPR004046">
    <property type="entry name" value="GST_C"/>
</dbReference>
<dbReference type="AlphaFoldDB" id="A0A1E3LXH8"/>
<dbReference type="CDD" id="cd03048">
    <property type="entry name" value="GST_N_Ure2p_like"/>
    <property type="match status" value="1"/>
</dbReference>
<evidence type="ECO:0000259" key="2">
    <source>
        <dbReference type="PROSITE" id="PS50404"/>
    </source>
</evidence>
<accession>A0A1E3LXH8</accession>
<dbReference type="InterPro" id="IPR010987">
    <property type="entry name" value="Glutathione-S-Trfase_C-like"/>
</dbReference>
<dbReference type="OrthoDB" id="9803562at2"/>
<evidence type="ECO:0000259" key="3">
    <source>
        <dbReference type="PROSITE" id="PS50405"/>
    </source>
</evidence>
<dbReference type="InterPro" id="IPR036282">
    <property type="entry name" value="Glutathione-S-Trfase_C_sf"/>
</dbReference>
<dbReference type="Proteomes" id="UP000094487">
    <property type="component" value="Unassembled WGS sequence"/>
</dbReference>
<dbReference type="SFLD" id="SFLDG00358">
    <property type="entry name" value="Main_(cytGST)"/>
    <property type="match status" value="1"/>
</dbReference>
<dbReference type="PANTHER" id="PTHR44051:SF8">
    <property type="entry name" value="GLUTATHIONE S-TRANSFERASE GSTA"/>
    <property type="match status" value="1"/>
</dbReference>
<evidence type="ECO:0000313" key="4">
    <source>
        <dbReference type="EMBL" id="ODP38429.1"/>
    </source>
</evidence>
<dbReference type="InterPro" id="IPR004045">
    <property type="entry name" value="Glutathione_S-Trfase_N"/>
</dbReference>
<comment type="similarity">
    <text evidence="1">Belongs to the GST superfamily.</text>
</comment>
<evidence type="ECO:0008006" key="6">
    <source>
        <dbReference type="Google" id="ProtNLM"/>
    </source>
</evidence>
<dbReference type="SUPFAM" id="SSF47616">
    <property type="entry name" value="GST C-terminal domain-like"/>
    <property type="match status" value="1"/>
</dbReference>
<keyword evidence="5" id="KW-1185">Reference proteome</keyword>
<gene>
    <name evidence="4" type="ORF">BFL28_13685</name>
</gene>
<dbReference type="RefSeq" id="WP_069319861.1">
    <property type="nucleotide sequence ID" value="NZ_MDDS01000014.1"/>
</dbReference>
<organism evidence="4 5">
    <name type="scientific">Sphingomonas turrisvirgatae</name>
    <dbReference type="NCBI Taxonomy" id="1888892"/>
    <lineage>
        <taxon>Bacteria</taxon>
        <taxon>Pseudomonadati</taxon>
        <taxon>Pseudomonadota</taxon>
        <taxon>Alphaproteobacteria</taxon>
        <taxon>Sphingomonadales</taxon>
        <taxon>Sphingomonadaceae</taxon>
        <taxon>Sphingomonas</taxon>
    </lineage>
</organism>
<dbReference type="InterPro" id="IPR040079">
    <property type="entry name" value="Glutathione_S-Trfase"/>
</dbReference>
<dbReference type="SFLD" id="SFLDG01151">
    <property type="entry name" value="Main.2:_Nu-like"/>
    <property type="match status" value="1"/>
</dbReference>
<protein>
    <recommendedName>
        <fullName evidence="6">Glutathione S-transferase</fullName>
    </recommendedName>
</protein>
<evidence type="ECO:0000313" key="5">
    <source>
        <dbReference type="Proteomes" id="UP000094487"/>
    </source>
</evidence>
<dbReference type="STRING" id="1888892.BFL28_13685"/>
<reference evidence="4 5" key="1">
    <citation type="submission" date="2016-08" db="EMBL/GenBank/DDBJ databases">
        <title>Draft genome of the agarase producing Sphingomonas sp. MCT13.</title>
        <authorList>
            <person name="D'Andrea M.M."/>
            <person name="Rossolini G.M."/>
            <person name="Thaller M.C."/>
        </authorList>
    </citation>
    <scope>NUCLEOTIDE SEQUENCE [LARGE SCALE GENOMIC DNA]</scope>
    <source>
        <strain evidence="4 5">MCT13</strain>
    </source>
</reference>
<dbReference type="Pfam" id="PF02798">
    <property type="entry name" value="GST_N"/>
    <property type="match status" value="1"/>
</dbReference>
<feature type="domain" description="GST N-terminal" evidence="2">
    <location>
        <begin position="1"/>
        <end position="85"/>
    </location>
</feature>
<dbReference type="Gene3D" id="1.20.1050.10">
    <property type="match status" value="1"/>
</dbReference>
<proteinExistence type="inferred from homology"/>